<reference evidence="1 2" key="1">
    <citation type="journal article" date="2015" name="Biotechnol. Biofuels">
        <title>Enhanced degradation of softwood versus hardwood by the white-rot fungus Pycnoporus coccineus.</title>
        <authorList>
            <person name="Couturier M."/>
            <person name="Navarro D."/>
            <person name="Chevret D."/>
            <person name="Henrissat B."/>
            <person name="Piumi F."/>
            <person name="Ruiz-Duenas F.J."/>
            <person name="Martinez A.T."/>
            <person name="Grigoriev I.V."/>
            <person name="Riley R."/>
            <person name="Lipzen A."/>
            <person name="Berrin J.G."/>
            <person name="Master E.R."/>
            <person name="Rosso M.N."/>
        </authorList>
    </citation>
    <scope>NUCLEOTIDE SEQUENCE [LARGE SCALE GENOMIC DNA]</scope>
    <source>
        <strain evidence="1 2">BRFM310</strain>
    </source>
</reference>
<evidence type="ECO:0000313" key="1">
    <source>
        <dbReference type="EMBL" id="OSD02578.1"/>
    </source>
</evidence>
<gene>
    <name evidence="1" type="ORF">PYCCODRAFT_321738</name>
</gene>
<evidence type="ECO:0000313" key="2">
    <source>
        <dbReference type="Proteomes" id="UP000193067"/>
    </source>
</evidence>
<dbReference type="Proteomes" id="UP000193067">
    <property type="component" value="Unassembled WGS sequence"/>
</dbReference>
<dbReference type="AlphaFoldDB" id="A0A1Y2IN88"/>
<dbReference type="EMBL" id="KZ084104">
    <property type="protein sequence ID" value="OSD02578.1"/>
    <property type="molecule type" value="Genomic_DNA"/>
</dbReference>
<sequence length="365" mass="41540">MSSSSALSAHILPPEEDDALRVQQRRYAERRQEEQSLTDHIRDTYRNTWAEFYKQEHSQCTQLLQTLASASPRRPPPLTVLLSADVDSGGMTVDESPTGMMINIRDCERSRMTVRVLQDDLELPSVASYAYPKYESCTPSSQSVLYNGDPLLMAFVPYADEPDFQPDIEPLASHHSRFAWQSEWYDVDFKIIAAETLRCLQQDARMDDETIQKFGPRSLPSASPLFRSLRKRDFPEWASDELLARIHEPPSPPGLLSEVDRMSSIFCGSLLCSTAICLRHHDFTQPLPALLREDPRVSNTQLWNQVDNGKMCKKDCFVDHDLEEYDGPLEEDPDVVDMLRLQPNVKPCSLAVLLKTTCYNIGFPP</sequence>
<keyword evidence="2" id="KW-1185">Reference proteome</keyword>
<proteinExistence type="predicted"/>
<dbReference type="OrthoDB" id="6141102at2759"/>
<organism evidence="1 2">
    <name type="scientific">Trametes coccinea (strain BRFM310)</name>
    <name type="common">Pycnoporus coccineus</name>
    <dbReference type="NCBI Taxonomy" id="1353009"/>
    <lineage>
        <taxon>Eukaryota</taxon>
        <taxon>Fungi</taxon>
        <taxon>Dikarya</taxon>
        <taxon>Basidiomycota</taxon>
        <taxon>Agaricomycotina</taxon>
        <taxon>Agaricomycetes</taxon>
        <taxon>Polyporales</taxon>
        <taxon>Polyporaceae</taxon>
        <taxon>Trametes</taxon>
    </lineage>
</organism>
<dbReference type="STRING" id="1353009.A0A1Y2IN88"/>
<accession>A0A1Y2IN88</accession>
<protein>
    <submittedName>
        <fullName evidence="1">Uncharacterized protein</fullName>
    </submittedName>
</protein>
<name>A0A1Y2IN88_TRAC3</name>